<dbReference type="AlphaFoldDB" id="A0A8R7PSN3"/>
<feature type="transmembrane region" description="Helical" evidence="1">
    <location>
        <begin position="165"/>
        <end position="182"/>
    </location>
</feature>
<feature type="transmembrane region" description="Helical" evidence="1">
    <location>
        <begin position="136"/>
        <end position="153"/>
    </location>
</feature>
<dbReference type="Gramene" id="TuG1812G0300002963.01.T01">
    <property type="protein sequence ID" value="TuG1812G0300002963.01.T01"/>
    <property type="gene ID" value="TuG1812G0300002963.01"/>
</dbReference>
<gene>
    <name evidence="3" type="primary">LOC125544400</name>
</gene>
<dbReference type="RefSeq" id="XP_048564036.1">
    <property type="nucleotide sequence ID" value="XM_048708079.1"/>
</dbReference>
<keyword evidence="1" id="KW-0472">Membrane</keyword>
<dbReference type="Proteomes" id="UP000015106">
    <property type="component" value="Chromosome 3"/>
</dbReference>
<evidence type="ECO:0000256" key="2">
    <source>
        <dbReference type="SAM" id="SignalP"/>
    </source>
</evidence>
<keyword evidence="2" id="KW-0732">Signal</keyword>
<dbReference type="EnsemblPlants" id="TuG1812G0300002963.01.T01">
    <property type="protein sequence ID" value="TuG1812G0300002963.01.T01"/>
    <property type="gene ID" value="TuG1812G0300002963.01"/>
</dbReference>
<keyword evidence="1" id="KW-0812">Transmembrane</keyword>
<reference evidence="3" key="3">
    <citation type="submission" date="2022-06" db="UniProtKB">
        <authorList>
            <consortium name="EnsemblPlants"/>
        </authorList>
    </citation>
    <scope>IDENTIFICATION</scope>
</reference>
<reference evidence="4" key="1">
    <citation type="journal article" date="2013" name="Nature">
        <title>Draft genome of the wheat A-genome progenitor Triticum urartu.</title>
        <authorList>
            <person name="Ling H.Q."/>
            <person name="Zhao S."/>
            <person name="Liu D."/>
            <person name="Wang J."/>
            <person name="Sun H."/>
            <person name="Zhang C."/>
            <person name="Fan H."/>
            <person name="Li D."/>
            <person name="Dong L."/>
            <person name="Tao Y."/>
            <person name="Gao C."/>
            <person name="Wu H."/>
            <person name="Li Y."/>
            <person name="Cui Y."/>
            <person name="Guo X."/>
            <person name="Zheng S."/>
            <person name="Wang B."/>
            <person name="Yu K."/>
            <person name="Liang Q."/>
            <person name="Yang W."/>
            <person name="Lou X."/>
            <person name="Chen J."/>
            <person name="Feng M."/>
            <person name="Jian J."/>
            <person name="Zhang X."/>
            <person name="Luo G."/>
            <person name="Jiang Y."/>
            <person name="Liu J."/>
            <person name="Wang Z."/>
            <person name="Sha Y."/>
            <person name="Zhang B."/>
            <person name="Wu H."/>
            <person name="Tang D."/>
            <person name="Shen Q."/>
            <person name="Xue P."/>
            <person name="Zou S."/>
            <person name="Wang X."/>
            <person name="Liu X."/>
            <person name="Wang F."/>
            <person name="Yang Y."/>
            <person name="An X."/>
            <person name="Dong Z."/>
            <person name="Zhang K."/>
            <person name="Zhang X."/>
            <person name="Luo M.C."/>
            <person name="Dvorak J."/>
            <person name="Tong Y."/>
            <person name="Wang J."/>
            <person name="Yang H."/>
            <person name="Li Z."/>
            <person name="Wang D."/>
            <person name="Zhang A."/>
            <person name="Wang J."/>
        </authorList>
    </citation>
    <scope>NUCLEOTIDE SEQUENCE</scope>
    <source>
        <strain evidence="4">cv. G1812</strain>
    </source>
</reference>
<name>A0A8R7PSN3_TRIUA</name>
<keyword evidence="4" id="KW-1185">Reference proteome</keyword>
<reference evidence="3" key="2">
    <citation type="submission" date="2018-03" db="EMBL/GenBank/DDBJ databases">
        <title>The Triticum urartu genome reveals the dynamic nature of wheat genome evolution.</title>
        <authorList>
            <person name="Ling H."/>
            <person name="Ma B."/>
            <person name="Shi X."/>
            <person name="Liu H."/>
            <person name="Dong L."/>
            <person name="Sun H."/>
            <person name="Cao Y."/>
            <person name="Gao Q."/>
            <person name="Zheng S."/>
            <person name="Li Y."/>
            <person name="Yu Y."/>
            <person name="Du H."/>
            <person name="Qi M."/>
            <person name="Li Y."/>
            <person name="Yu H."/>
            <person name="Cui Y."/>
            <person name="Wang N."/>
            <person name="Chen C."/>
            <person name="Wu H."/>
            <person name="Zhao Y."/>
            <person name="Zhang J."/>
            <person name="Li Y."/>
            <person name="Zhou W."/>
            <person name="Zhang B."/>
            <person name="Hu W."/>
            <person name="Eijk M."/>
            <person name="Tang J."/>
            <person name="Witsenboer H."/>
            <person name="Zhao S."/>
            <person name="Li Z."/>
            <person name="Zhang A."/>
            <person name="Wang D."/>
            <person name="Liang C."/>
        </authorList>
    </citation>
    <scope>NUCLEOTIDE SEQUENCE [LARGE SCALE GENOMIC DNA]</scope>
    <source>
        <strain evidence="3">cv. G1812</strain>
    </source>
</reference>
<keyword evidence="1" id="KW-1133">Transmembrane helix</keyword>
<organism evidence="3 4">
    <name type="scientific">Triticum urartu</name>
    <name type="common">Red wild einkorn</name>
    <name type="synonym">Crithodium urartu</name>
    <dbReference type="NCBI Taxonomy" id="4572"/>
    <lineage>
        <taxon>Eukaryota</taxon>
        <taxon>Viridiplantae</taxon>
        <taxon>Streptophyta</taxon>
        <taxon>Embryophyta</taxon>
        <taxon>Tracheophyta</taxon>
        <taxon>Spermatophyta</taxon>
        <taxon>Magnoliopsida</taxon>
        <taxon>Liliopsida</taxon>
        <taxon>Poales</taxon>
        <taxon>Poaceae</taxon>
        <taxon>BOP clade</taxon>
        <taxon>Pooideae</taxon>
        <taxon>Triticodae</taxon>
        <taxon>Triticeae</taxon>
        <taxon>Triticinae</taxon>
        <taxon>Triticum</taxon>
    </lineage>
</organism>
<dbReference type="KEGG" id="tua:125544400"/>
<proteinExistence type="predicted"/>
<feature type="chain" id="PRO_5035876094" evidence="2">
    <location>
        <begin position="25"/>
        <end position="280"/>
    </location>
</feature>
<feature type="transmembrane region" description="Helical" evidence="1">
    <location>
        <begin position="72"/>
        <end position="93"/>
    </location>
</feature>
<evidence type="ECO:0000313" key="3">
    <source>
        <dbReference type="EnsemblPlants" id="TuG1812G0300002963.01.T01"/>
    </source>
</evidence>
<sequence length="280" mass="31258">MEKLRPAVLLLLFFIGVQFPCVSPPTVYADAAGRADLASAHTPKDTNFPAPNRKCTCEIESFCTPSTELAKAVPWIAFILSSGVSLVPAIRVGKLGPDDQGGCHTLFWWFLIFNLWGYIMWNVYTESCNRFDPIRVASFIGAAISFVLFVKAYKKLPKRGVDLRLYNTFHTVFGFLLFTAVVRTQAGLLGWSCLGVTVVAHFFRISATDYTQFNVVLFCASIIGTISGFLWLVHPDLCIAKHYKITSYIVSCLRGLETFMWCAPKIAQILATLEGHHRNE</sequence>
<evidence type="ECO:0000256" key="1">
    <source>
        <dbReference type="SAM" id="Phobius"/>
    </source>
</evidence>
<accession>A0A8R7PSN3</accession>
<feature type="signal peptide" evidence="2">
    <location>
        <begin position="1"/>
        <end position="24"/>
    </location>
</feature>
<dbReference type="GeneID" id="125544400"/>
<dbReference type="OrthoDB" id="665483at2759"/>
<feature type="transmembrane region" description="Helical" evidence="1">
    <location>
        <begin position="213"/>
        <end position="233"/>
    </location>
</feature>
<protein>
    <submittedName>
        <fullName evidence="3">Uncharacterized protein</fullName>
    </submittedName>
</protein>
<feature type="transmembrane region" description="Helical" evidence="1">
    <location>
        <begin position="105"/>
        <end position="124"/>
    </location>
</feature>
<evidence type="ECO:0000313" key="4">
    <source>
        <dbReference type="Proteomes" id="UP000015106"/>
    </source>
</evidence>
<feature type="transmembrane region" description="Helical" evidence="1">
    <location>
        <begin position="188"/>
        <end position="206"/>
    </location>
</feature>